<keyword evidence="2" id="KW-0472">Membrane</keyword>
<evidence type="ECO:0000313" key="5">
    <source>
        <dbReference type="Proteomes" id="UP000028058"/>
    </source>
</evidence>
<feature type="region of interest" description="Disordered" evidence="1">
    <location>
        <begin position="1"/>
        <end position="22"/>
    </location>
</feature>
<sequence length="426" mass="42139">MTGTQGSPRPPGPGHAPVARLPGLAPECARLAEELRELRKGTGLSLAALAERTPYSKSSWERYLNGKKQVPRQAVEALCRLAGERPERLLVLWDLADAEWSGRGAFGSAAPRPPHAASTPRGRTAGGRAGREGPGAGAEARRPPAAARDGAGGTGAAPGEPAGAEPRRAPAEPSTGTPTGAPAGTSAETAGGTAAGGTAAGTTRTTGTTGTTAEAVAGRPEAPGPGGHPLRPLRWPPAARWRTVVVAAVGVAAAVAGALALGGVLPDGSGGKAAAGPGSSASASPSPPPPGCRGAACDGKDPESMGCGIAVRTLGGHRTAGGAGMEIRYSERCGAAWARIWQSGIGDRVRITAPGGRFQQATVADRYDAESYLYTPMIGAGERSALRACLLPATGGQRECFGTTEDGDAAGDGDATGAAAAGADTT</sequence>
<protein>
    <submittedName>
        <fullName evidence="4">XRE family transcriptional regulator</fullName>
    </submittedName>
</protein>
<gene>
    <name evidence="4" type="ORF">SFRA_020010</name>
</gene>
<feature type="compositionally biased region" description="Gly residues" evidence="1">
    <location>
        <begin position="124"/>
        <end position="136"/>
    </location>
</feature>
<evidence type="ECO:0000259" key="3">
    <source>
        <dbReference type="SMART" id="SM00530"/>
    </source>
</evidence>
<dbReference type="GO" id="GO:0003677">
    <property type="term" value="F:DNA binding"/>
    <property type="evidence" value="ECO:0007669"/>
    <property type="project" value="InterPro"/>
</dbReference>
<dbReference type="RefSeq" id="WP_078650212.1">
    <property type="nucleotide sequence ID" value="NZ_CP134822.1"/>
</dbReference>
<keyword evidence="5" id="KW-1185">Reference proteome</keyword>
<evidence type="ECO:0000313" key="4">
    <source>
        <dbReference type="EMBL" id="RKM94077.1"/>
    </source>
</evidence>
<dbReference type="InterPro" id="IPR021224">
    <property type="entry name" value="DUF2690"/>
</dbReference>
<dbReference type="SMART" id="SM00530">
    <property type="entry name" value="HTH_XRE"/>
    <property type="match status" value="1"/>
</dbReference>
<feature type="region of interest" description="Disordered" evidence="1">
    <location>
        <begin position="402"/>
        <end position="426"/>
    </location>
</feature>
<organism evidence="4 5">
    <name type="scientific">Streptomyces xinghaiensis</name>
    <dbReference type="NCBI Taxonomy" id="1038928"/>
    <lineage>
        <taxon>Bacteria</taxon>
        <taxon>Bacillati</taxon>
        <taxon>Actinomycetota</taxon>
        <taxon>Actinomycetes</taxon>
        <taxon>Kitasatosporales</taxon>
        <taxon>Streptomycetaceae</taxon>
        <taxon>Streptomyces</taxon>
    </lineage>
</organism>
<feature type="compositionally biased region" description="Low complexity" evidence="1">
    <location>
        <begin position="412"/>
        <end position="426"/>
    </location>
</feature>
<dbReference type="SUPFAM" id="SSF47413">
    <property type="entry name" value="lambda repressor-like DNA-binding domains"/>
    <property type="match status" value="1"/>
</dbReference>
<dbReference type="InterPro" id="IPR010982">
    <property type="entry name" value="Lambda_DNA-bd_dom_sf"/>
</dbReference>
<keyword evidence="2" id="KW-0812">Transmembrane</keyword>
<feature type="compositionally biased region" description="Low complexity" evidence="1">
    <location>
        <begin position="274"/>
        <end position="284"/>
    </location>
</feature>
<evidence type="ECO:0000256" key="2">
    <source>
        <dbReference type="SAM" id="Phobius"/>
    </source>
</evidence>
<dbReference type="Pfam" id="PF10901">
    <property type="entry name" value="DUF2690"/>
    <property type="match status" value="1"/>
</dbReference>
<feature type="compositionally biased region" description="Low complexity" evidence="1">
    <location>
        <begin position="200"/>
        <end position="218"/>
    </location>
</feature>
<dbReference type="Pfam" id="PF13560">
    <property type="entry name" value="HTH_31"/>
    <property type="match status" value="1"/>
</dbReference>
<accession>A0A3R7EQE2</accession>
<dbReference type="Proteomes" id="UP000028058">
    <property type="component" value="Unassembled WGS sequence"/>
</dbReference>
<feature type="domain" description="HTH cro/C1-type" evidence="3">
    <location>
        <begin position="34"/>
        <end position="89"/>
    </location>
</feature>
<proteinExistence type="predicted"/>
<reference evidence="4 5" key="1">
    <citation type="journal article" date="2014" name="Genome Announc.">
        <title>Draft Genome Sequence of Streptomyces fradiae ATCC 19609, a Strain Highly Sensitive to Antibiotics.</title>
        <authorList>
            <person name="Bekker O.B."/>
            <person name="Klimina K.M."/>
            <person name="Vatlin A.A."/>
            <person name="Zakharevich N.V."/>
            <person name="Kasianov A.S."/>
            <person name="Danilenko V.N."/>
        </authorList>
    </citation>
    <scope>NUCLEOTIDE SEQUENCE [LARGE SCALE GENOMIC DNA]</scope>
    <source>
        <strain evidence="4 5">ATCC 19609</strain>
    </source>
</reference>
<feature type="transmembrane region" description="Helical" evidence="2">
    <location>
        <begin position="244"/>
        <end position="265"/>
    </location>
</feature>
<keyword evidence="2" id="KW-1133">Transmembrane helix</keyword>
<dbReference type="OrthoDB" id="3386996at2"/>
<dbReference type="AlphaFoldDB" id="A0A3R7EQE2"/>
<feature type="region of interest" description="Disordered" evidence="1">
    <location>
        <begin position="104"/>
        <end position="234"/>
    </location>
</feature>
<evidence type="ECO:0000256" key="1">
    <source>
        <dbReference type="SAM" id="MobiDB-lite"/>
    </source>
</evidence>
<dbReference type="CDD" id="cd00093">
    <property type="entry name" value="HTH_XRE"/>
    <property type="match status" value="1"/>
</dbReference>
<dbReference type="InterPro" id="IPR001387">
    <property type="entry name" value="Cro/C1-type_HTH"/>
</dbReference>
<dbReference type="Gene3D" id="1.10.260.40">
    <property type="entry name" value="lambda repressor-like DNA-binding domains"/>
    <property type="match status" value="1"/>
</dbReference>
<comment type="caution">
    <text evidence="4">The sequence shown here is derived from an EMBL/GenBank/DDBJ whole genome shotgun (WGS) entry which is preliminary data.</text>
</comment>
<feature type="compositionally biased region" description="Low complexity" evidence="1">
    <location>
        <begin position="171"/>
        <end position="192"/>
    </location>
</feature>
<dbReference type="EMBL" id="JNAD02000009">
    <property type="protein sequence ID" value="RKM94077.1"/>
    <property type="molecule type" value="Genomic_DNA"/>
</dbReference>
<name>A0A3R7EQE2_9ACTN</name>
<feature type="region of interest" description="Disordered" evidence="1">
    <location>
        <begin position="269"/>
        <end position="297"/>
    </location>
</feature>